<evidence type="ECO:0000259" key="2">
    <source>
        <dbReference type="Pfam" id="PF12697"/>
    </source>
</evidence>
<feature type="domain" description="AB hydrolase-1" evidence="2">
    <location>
        <begin position="53"/>
        <end position="268"/>
    </location>
</feature>
<dbReference type="PANTHER" id="PTHR43798">
    <property type="entry name" value="MONOACYLGLYCEROL LIPASE"/>
    <property type="match status" value="1"/>
</dbReference>
<proteinExistence type="predicted"/>
<dbReference type="InterPro" id="IPR029058">
    <property type="entry name" value="AB_hydrolase_fold"/>
</dbReference>
<dbReference type="GO" id="GO:0047372">
    <property type="term" value="F:monoacylglycerol lipase activity"/>
    <property type="evidence" value="ECO:0007669"/>
    <property type="project" value="TreeGrafter"/>
</dbReference>
<evidence type="ECO:0000256" key="1">
    <source>
        <dbReference type="SAM" id="MobiDB-lite"/>
    </source>
</evidence>
<accession>A0A7G1KMG3</accession>
<dbReference type="InterPro" id="IPR050266">
    <property type="entry name" value="AB_hydrolase_sf"/>
</dbReference>
<dbReference type="PRINTS" id="PR00111">
    <property type="entry name" value="ABHYDROLASE"/>
</dbReference>
<dbReference type="RefSeq" id="WP_187683500.1">
    <property type="nucleotide sequence ID" value="NZ_AP023396.1"/>
</dbReference>
<feature type="region of interest" description="Disordered" evidence="1">
    <location>
        <begin position="280"/>
        <end position="317"/>
    </location>
</feature>
<dbReference type="GO" id="GO:0046464">
    <property type="term" value="P:acylglycerol catabolic process"/>
    <property type="evidence" value="ECO:0007669"/>
    <property type="project" value="TreeGrafter"/>
</dbReference>
<organism evidence="3 4">
    <name type="scientific">Nocardia wallacei</name>
    <dbReference type="NCBI Taxonomy" id="480035"/>
    <lineage>
        <taxon>Bacteria</taxon>
        <taxon>Bacillati</taxon>
        <taxon>Actinomycetota</taxon>
        <taxon>Actinomycetes</taxon>
        <taxon>Mycobacteriales</taxon>
        <taxon>Nocardiaceae</taxon>
        <taxon>Nocardia</taxon>
    </lineage>
</organism>
<dbReference type="Proteomes" id="UP000516173">
    <property type="component" value="Chromosome"/>
</dbReference>
<dbReference type="PANTHER" id="PTHR43798:SF5">
    <property type="entry name" value="MONOACYLGLYCEROL LIPASE ABHD6"/>
    <property type="match status" value="1"/>
</dbReference>
<gene>
    <name evidence="3" type="ORF">NWFMUON74_41990</name>
</gene>
<dbReference type="SUPFAM" id="SSF53474">
    <property type="entry name" value="alpha/beta-Hydrolases"/>
    <property type="match status" value="1"/>
</dbReference>
<sequence length="317" mass="33804">MTTFADPELEATYFAAYDAVMAYWPVPTETVDLPGRYGTTRVTSAGPTTARSLVLLHGYGGTSAMWYPVVGSLAEEHHVRAVDIVGEPGRSRHTGAAVSSMDDLVDWLAETFDLLGLPAADLCGQSLGGHLAFRFTLAHPERVRRLVLLDPPLVFAGLSPEFEEMGRNRDPHPTFDDARAMLAPDAPGTGPAHVEAYLDLLAHGAAHFPASPIVHPHLPDELTHLPVPTLVALAGASQIHDSQAAAQVAQRAGAHTIILPDAGHGLLADVEPVRSRILEHLSGRTTQPRSETDPESFDPRILPRTTSGIRFGGGDGS</sequence>
<dbReference type="KEGG" id="nwl:NWFMUON74_41990"/>
<evidence type="ECO:0000313" key="3">
    <source>
        <dbReference type="EMBL" id="BCK56427.1"/>
    </source>
</evidence>
<evidence type="ECO:0000313" key="4">
    <source>
        <dbReference type="Proteomes" id="UP000516173"/>
    </source>
</evidence>
<dbReference type="GO" id="GO:0016020">
    <property type="term" value="C:membrane"/>
    <property type="evidence" value="ECO:0007669"/>
    <property type="project" value="TreeGrafter"/>
</dbReference>
<reference evidence="3 4" key="1">
    <citation type="submission" date="2020-08" db="EMBL/GenBank/DDBJ databases">
        <title>Genome Sequencing of Nocardia wallacei strain FMUON74 and assembly.</title>
        <authorList>
            <person name="Toyokawa M."/>
            <person name="Uesaka K."/>
        </authorList>
    </citation>
    <scope>NUCLEOTIDE SEQUENCE [LARGE SCALE GENOMIC DNA]</scope>
    <source>
        <strain evidence="3 4">FMUON74</strain>
    </source>
</reference>
<dbReference type="EMBL" id="AP023396">
    <property type="protein sequence ID" value="BCK56427.1"/>
    <property type="molecule type" value="Genomic_DNA"/>
</dbReference>
<dbReference type="Pfam" id="PF12697">
    <property type="entry name" value="Abhydrolase_6"/>
    <property type="match status" value="1"/>
</dbReference>
<protein>
    <recommendedName>
        <fullName evidence="2">AB hydrolase-1 domain-containing protein</fullName>
    </recommendedName>
</protein>
<dbReference type="Gene3D" id="3.40.50.1820">
    <property type="entry name" value="alpha/beta hydrolase"/>
    <property type="match status" value="1"/>
</dbReference>
<dbReference type="AlphaFoldDB" id="A0A7G1KMG3"/>
<name>A0A7G1KMG3_9NOCA</name>
<dbReference type="GeneID" id="80348673"/>
<keyword evidence="4" id="KW-1185">Reference proteome</keyword>
<dbReference type="InterPro" id="IPR000073">
    <property type="entry name" value="AB_hydrolase_1"/>
</dbReference>